<sequence length="372" mass="43765">MEENYVKNQHYISQGILKNFAYDNSHLYECLVDKERIYPTNYANSMSEKYIYEHSKIEMNKVENFFSRIENYICPAINKLIKNLESENPNLKIIKSKIEYYMREFLIFYYRSGALLHEFSYNMKNKKDKIFLLLENILNSNYLETLKKVIINNYKFAILKSDNDFIMSDQYISTAALRIKGRFTNINNRYIGLKDVIIFIPLSSKFYAVYFNGNNPSYIKANKINNLSKLEVEKINNTIINNSYVKAVGQKKNLLKKALSNYTYHSPIGSIAKYSSGKVSNATVKKEVFFYNKDKEIFDFFTSHKWIEYKGLGRNDKCLCGSGKKFKRCCLDKYDAVKSIINNIQLKNPRNEIVVNKNAMFEKSIGEFIYYK</sequence>
<gene>
    <name evidence="1" type="ORF">C7957_1592</name>
</gene>
<accession>A0A4R6R4S8</accession>
<dbReference type="AlphaFoldDB" id="A0A4R6R4S8"/>
<dbReference type="Pfam" id="PF02810">
    <property type="entry name" value="SEC-C"/>
    <property type="match status" value="1"/>
</dbReference>
<dbReference type="RefSeq" id="WP_208109034.1">
    <property type="nucleotide sequence ID" value="NZ_SNXX01000059.1"/>
</dbReference>
<comment type="caution">
    <text evidence="1">The sequence shown here is derived from an EMBL/GenBank/DDBJ whole genome shotgun (WGS) entry which is preliminary data.</text>
</comment>
<reference evidence="1 2" key="1">
    <citation type="submission" date="2019-03" db="EMBL/GenBank/DDBJ databases">
        <title>Subsurface microbial communities from deep shales in Ohio and West Virginia, USA.</title>
        <authorList>
            <person name="Wrighton K."/>
        </authorList>
    </citation>
    <scope>NUCLEOTIDE SEQUENCE [LARGE SCALE GENOMIC DNA]</scope>
    <source>
        <strain evidence="1 2">MSL 7</strain>
    </source>
</reference>
<name>A0A4R6R4S8_9FIRM</name>
<dbReference type="Pfam" id="PF14022">
    <property type="entry name" value="DUF4238"/>
    <property type="match status" value="1"/>
</dbReference>
<dbReference type="InterPro" id="IPR004027">
    <property type="entry name" value="SEC_C_motif"/>
</dbReference>
<dbReference type="SUPFAM" id="SSF103642">
    <property type="entry name" value="Sec-C motif"/>
    <property type="match status" value="1"/>
</dbReference>
<dbReference type="EMBL" id="SNXX01000059">
    <property type="protein sequence ID" value="TDP80772.1"/>
    <property type="molecule type" value="Genomic_DNA"/>
</dbReference>
<evidence type="ECO:0000313" key="1">
    <source>
        <dbReference type="EMBL" id="TDP80772.1"/>
    </source>
</evidence>
<dbReference type="Gene3D" id="3.10.450.50">
    <property type="match status" value="1"/>
</dbReference>
<protein>
    <submittedName>
        <fullName evidence="1">SEC-C motif-containing protein</fullName>
    </submittedName>
</protein>
<evidence type="ECO:0000313" key="2">
    <source>
        <dbReference type="Proteomes" id="UP000295176"/>
    </source>
</evidence>
<dbReference type="Proteomes" id="UP000295176">
    <property type="component" value="Unassembled WGS sequence"/>
</dbReference>
<dbReference type="InterPro" id="IPR025332">
    <property type="entry name" value="DUF4238"/>
</dbReference>
<proteinExistence type="predicted"/>
<organism evidence="1 2">
    <name type="scientific">Halanaerobium saccharolyticum</name>
    <dbReference type="NCBI Taxonomy" id="43595"/>
    <lineage>
        <taxon>Bacteria</taxon>
        <taxon>Bacillati</taxon>
        <taxon>Bacillota</taxon>
        <taxon>Clostridia</taxon>
        <taxon>Halanaerobiales</taxon>
        <taxon>Halanaerobiaceae</taxon>
        <taxon>Halanaerobium</taxon>
    </lineage>
</organism>